<organism evidence="2 3">
    <name type="scientific">Marilutibacter aestuarii</name>
    <dbReference type="NCBI Taxonomy" id="1706195"/>
    <lineage>
        <taxon>Bacteria</taxon>
        <taxon>Pseudomonadati</taxon>
        <taxon>Pseudomonadota</taxon>
        <taxon>Gammaproteobacteria</taxon>
        <taxon>Lysobacterales</taxon>
        <taxon>Lysobacteraceae</taxon>
        <taxon>Marilutibacter</taxon>
    </lineage>
</organism>
<dbReference type="SUPFAM" id="SSF56925">
    <property type="entry name" value="OMPA-like"/>
    <property type="match status" value="1"/>
</dbReference>
<dbReference type="InterPro" id="IPR011250">
    <property type="entry name" value="OMP/PagP_B-barrel"/>
</dbReference>
<evidence type="ECO:0000313" key="3">
    <source>
        <dbReference type="Proteomes" id="UP000318212"/>
    </source>
</evidence>
<proteinExistence type="predicted"/>
<dbReference type="EMBL" id="VICE01000012">
    <property type="protein sequence ID" value="TQD51299.1"/>
    <property type="molecule type" value="Genomic_DNA"/>
</dbReference>
<feature type="chain" id="PRO_5021395332" evidence="1">
    <location>
        <begin position="24"/>
        <end position="274"/>
    </location>
</feature>
<dbReference type="AlphaFoldDB" id="A0A508ANF9"/>
<protein>
    <submittedName>
        <fullName evidence="2">Porin family protein</fullName>
    </submittedName>
</protein>
<comment type="caution">
    <text evidence="2">The sequence shown here is derived from an EMBL/GenBank/DDBJ whole genome shotgun (WGS) entry which is preliminary data.</text>
</comment>
<feature type="signal peptide" evidence="1">
    <location>
        <begin position="1"/>
        <end position="23"/>
    </location>
</feature>
<keyword evidence="1" id="KW-0732">Signal</keyword>
<name>A0A508ANF9_9GAMM</name>
<sequence>MHRPLSIALSLLLLASVAVPVHAVEPLDTFSIKLGGYASRFDTQLSVDGGNLEGTEIDLDRDLNLDQDSTIGLVGISWRPFEHHEFGLNYYQDDVSATKVLQRDIVFDGVTYETDTTVRAERNLDTYEAYYVWWAASHENWALGPRLGLVWYNLDFGIDLTVDANGNPVGSGAGFDRDANGDVPAPAIGGGWRWTPADDWRISADLGYFSADISDVDANVTYARAGVEWFPWDNWGFWVDVTANRIDADLKKDDFRGNFDFREEGVRVGVAYRF</sequence>
<reference evidence="2 3" key="1">
    <citation type="submission" date="2019-06" db="EMBL/GenBank/DDBJ databases">
        <title>Lysobacter alkalisoli sp. nov. isolated from saline soil.</title>
        <authorList>
            <person name="Sun J.-Q."/>
            <person name="Xu L."/>
        </authorList>
    </citation>
    <scope>NUCLEOTIDE SEQUENCE [LARGE SCALE GENOMIC DNA]</scope>
    <source>
        <strain evidence="2 3">JCM 31130</strain>
    </source>
</reference>
<gene>
    <name evidence="2" type="ORF">FKV25_01515</name>
</gene>
<evidence type="ECO:0000256" key="1">
    <source>
        <dbReference type="SAM" id="SignalP"/>
    </source>
</evidence>
<dbReference type="Proteomes" id="UP000318212">
    <property type="component" value="Unassembled WGS sequence"/>
</dbReference>
<accession>A0A508ANF9</accession>
<evidence type="ECO:0000313" key="2">
    <source>
        <dbReference type="EMBL" id="TQD51299.1"/>
    </source>
</evidence>
<keyword evidence="3" id="KW-1185">Reference proteome</keyword>